<dbReference type="PANTHER" id="PTHR14725">
    <property type="entry name" value="RIBOSOME-BINDING FACTOR A, MITOCHONDRIAL-RELATED"/>
    <property type="match status" value="1"/>
</dbReference>
<dbReference type="Gene3D" id="3.30.300.20">
    <property type="match status" value="1"/>
</dbReference>
<dbReference type="InterPro" id="IPR000238">
    <property type="entry name" value="RbfA"/>
</dbReference>
<dbReference type="Proteomes" id="UP000694412">
    <property type="component" value="Chromosome 2"/>
</dbReference>
<keyword evidence="3" id="KW-1185">Reference proteome</keyword>
<sequence>MWGARMAANAAPLCCRALRSSAVLGGSRNLLKKMLHKKKYVLWRLMYEPTKLATTKQADQTKTRREDTIRCRVLNGLIHKAVTEMISSCEINKELYDLKLEICKVSLASNFSACRIYWNPASTTDSDNYVEGVLRKSAPRIRYLLMSQQILGNVPPVVFVKDKEAAAVKEIEELLAIADFGPQEEEIPQNDSSESPDTQSSDSPVRSNLFGVDHELLNKQIMEYKKLKLSRITESVPWTQSQGQQLSKIQKKMKKKKTKNIPDDDITPQKYLLDRYEADYFDDNNESISDYELDDELQEVNELEANGGKTQS</sequence>
<feature type="region of interest" description="Disordered" evidence="1">
    <location>
        <begin position="182"/>
        <end position="207"/>
    </location>
</feature>
<proteinExistence type="predicted"/>
<evidence type="ECO:0000313" key="2">
    <source>
        <dbReference type="Ensembl" id="ENSCJPP00005022595.1"/>
    </source>
</evidence>
<reference evidence="2" key="2">
    <citation type="submission" date="2025-08" db="UniProtKB">
        <authorList>
            <consortium name="Ensembl"/>
        </authorList>
    </citation>
    <scope>IDENTIFICATION</scope>
</reference>
<evidence type="ECO:0000313" key="3">
    <source>
        <dbReference type="Proteomes" id="UP000694412"/>
    </source>
</evidence>
<dbReference type="InterPro" id="IPR039212">
    <property type="entry name" value="RBFA_mitochondrial"/>
</dbReference>
<protein>
    <submittedName>
        <fullName evidence="2">Ribosome binding factor A</fullName>
    </submittedName>
</protein>
<dbReference type="InterPro" id="IPR023799">
    <property type="entry name" value="RbfA_dom_sf"/>
</dbReference>
<dbReference type="SUPFAM" id="SSF89919">
    <property type="entry name" value="Ribosome-binding factor A, RbfA"/>
    <property type="match status" value="1"/>
</dbReference>
<dbReference type="GeneTree" id="ENSGT00390000011362"/>
<dbReference type="GO" id="GO:0006364">
    <property type="term" value="P:rRNA processing"/>
    <property type="evidence" value="ECO:0007669"/>
    <property type="project" value="InterPro"/>
</dbReference>
<dbReference type="InterPro" id="IPR015946">
    <property type="entry name" value="KH_dom-like_a/b"/>
</dbReference>
<name>A0A8C2U5F3_COTJA</name>
<dbReference type="Ensembl" id="ENSCJPT00005030979.1">
    <property type="protein sequence ID" value="ENSCJPP00005022595.1"/>
    <property type="gene ID" value="ENSCJPG00005017999.1"/>
</dbReference>
<feature type="compositionally biased region" description="Low complexity" evidence="1">
    <location>
        <begin position="191"/>
        <end position="203"/>
    </location>
</feature>
<reference evidence="2" key="1">
    <citation type="submission" date="2015-11" db="EMBL/GenBank/DDBJ databases">
        <authorList>
            <consortium name="International Coturnix japonica Genome Analysis Consortium"/>
            <person name="Warren W."/>
            <person name="Burt D.W."/>
            <person name="Antin P.B."/>
            <person name="Lanford R."/>
            <person name="Gros J."/>
            <person name="Wilson R.K."/>
        </authorList>
    </citation>
    <scope>NUCLEOTIDE SEQUENCE [LARGE SCALE GENOMIC DNA]</scope>
</reference>
<accession>A0A8C2U5F3</accession>
<organism evidence="2 3">
    <name type="scientific">Coturnix japonica</name>
    <name type="common">Japanese quail</name>
    <name type="synonym">Coturnix coturnix japonica</name>
    <dbReference type="NCBI Taxonomy" id="93934"/>
    <lineage>
        <taxon>Eukaryota</taxon>
        <taxon>Metazoa</taxon>
        <taxon>Chordata</taxon>
        <taxon>Craniata</taxon>
        <taxon>Vertebrata</taxon>
        <taxon>Euteleostomi</taxon>
        <taxon>Archelosauria</taxon>
        <taxon>Archosauria</taxon>
        <taxon>Dinosauria</taxon>
        <taxon>Saurischia</taxon>
        <taxon>Theropoda</taxon>
        <taxon>Coelurosauria</taxon>
        <taxon>Aves</taxon>
        <taxon>Neognathae</taxon>
        <taxon>Galloanserae</taxon>
        <taxon>Galliformes</taxon>
        <taxon>Phasianidae</taxon>
        <taxon>Perdicinae</taxon>
        <taxon>Coturnix</taxon>
    </lineage>
</organism>
<dbReference type="Pfam" id="PF02033">
    <property type="entry name" value="RBFA"/>
    <property type="match status" value="1"/>
</dbReference>
<evidence type="ECO:0000256" key="1">
    <source>
        <dbReference type="SAM" id="MobiDB-lite"/>
    </source>
</evidence>
<dbReference type="AlphaFoldDB" id="A0A8C2U5F3"/>
<dbReference type="PANTHER" id="PTHR14725:SF0">
    <property type="entry name" value="RIBOSOME-BINDING FACTOR A, MITOCHONDRIAL-RELATED"/>
    <property type="match status" value="1"/>
</dbReference>
<reference evidence="2" key="3">
    <citation type="submission" date="2025-09" db="UniProtKB">
        <authorList>
            <consortium name="Ensembl"/>
        </authorList>
    </citation>
    <scope>IDENTIFICATION</scope>
</reference>
<gene>
    <name evidence="2" type="primary">RBFA</name>
</gene>